<organism evidence="2 3">
    <name type="scientific">Pleurodeles waltl</name>
    <name type="common">Iberian ribbed newt</name>
    <dbReference type="NCBI Taxonomy" id="8319"/>
    <lineage>
        <taxon>Eukaryota</taxon>
        <taxon>Metazoa</taxon>
        <taxon>Chordata</taxon>
        <taxon>Craniata</taxon>
        <taxon>Vertebrata</taxon>
        <taxon>Euteleostomi</taxon>
        <taxon>Amphibia</taxon>
        <taxon>Batrachia</taxon>
        <taxon>Caudata</taxon>
        <taxon>Salamandroidea</taxon>
        <taxon>Salamandridae</taxon>
        <taxon>Pleurodelinae</taxon>
        <taxon>Pleurodeles</taxon>
    </lineage>
</organism>
<comment type="caution">
    <text evidence="2">The sequence shown here is derived from an EMBL/GenBank/DDBJ whole genome shotgun (WGS) entry which is preliminary data.</text>
</comment>
<gene>
    <name evidence="2" type="ORF">NDU88_012076</name>
</gene>
<evidence type="ECO:0000256" key="1">
    <source>
        <dbReference type="SAM" id="MobiDB-lite"/>
    </source>
</evidence>
<proteinExistence type="predicted"/>
<dbReference type="AlphaFoldDB" id="A0AAV7R1W1"/>
<accession>A0AAV7R1W1</accession>
<reference evidence="2" key="1">
    <citation type="journal article" date="2022" name="bioRxiv">
        <title>Sequencing and chromosome-scale assembly of the giantPleurodeles waltlgenome.</title>
        <authorList>
            <person name="Brown T."/>
            <person name="Elewa A."/>
            <person name="Iarovenko S."/>
            <person name="Subramanian E."/>
            <person name="Araus A.J."/>
            <person name="Petzold A."/>
            <person name="Susuki M."/>
            <person name="Suzuki K.-i.T."/>
            <person name="Hayashi T."/>
            <person name="Toyoda A."/>
            <person name="Oliveira C."/>
            <person name="Osipova E."/>
            <person name="Leigh N.D."/>
            <person name="Simon A."/>
            <person name="Yun M.H."/>
        </authorList>
    </citation>
    <scope>NUCLEOTIDE SEQUENCE</scope>
    <source>
        <strain evidence="2">20211129_DDA</strain>
        <tissue evidence="2">Liver</tissue>
    </source>
</reference>
<evidence type="ECO:0000313" key="2">
    <source>
        <dbReference type="EMBL" id="KAJ1145792.1"/>
    </source>
</evidence>
<dbReference type="EMBL" id="JANPWB010000010">
    <property type="protein sequence ID" value="KAJ1145792.1"/>
    <property type="molecule type" value="Genomic_DNA"/>
</dbReference>
<evidence type="ECO:0000313" key="3">
    <source>
        <dbReference type="Proteomes" id="UP001066276"/>
    </source>
</evidence>
<keyword evidence="3" id="KW-1185">Reference proteome</keyword>
<name>A0AAV7R1W1_PLEWA</name>
<sequence length="163" mass="18474">TRDDPPPTQQEIADWLLQQRLEATQVQYQQLVVEEDEAHASDLGSSTASQPPRPPASRPHQCQHLQQIGATCSCTTIAAHPSDWLLHHCVLCELAHLGRRMARLKHFFTFLCFGVREFCCVWRGWDLGKACYFFGLLWTFLCQTLVGDGKKLLWERGGPVVGE</sequence>
<protein>
    <submittedName>
        <fullName evidence="2">Uncharacterized protein</fullName>
    </submittedName>
</protein>
<feature type="non-terminal residue" evidence="2">
    <location>
        <position position="1"/>
    </location>
</feature>
<dbReference type="Proteomes" id="UP001066276">
    <property type="component" value="Chromosome 6"/>
</dbReference>
<feature type="non-terminal residue" evidence="2">
    <location>
        <position position="163"/>
    </location>
</feature>
<feature type="region of interest" description="Disordered" evidence="1">
    <location>
        <begin position="37"/>
        <end position="60"/>
    </location>
</feature>